<accession>A0A5P6N7A0</accession>
<organism evidence="2 3">
    <name type="scientific">Qipengyuania flava</name>
    <dbReference type="NCBI Taxonomy" id="192812"/>
    <lineage>
        <taxon>Bacteria</taxon>
        <taxon>Pseudomonadati</taxon>
        <taxon>Pseudomonadota</taxon>
        <taxon>Alphaproteobacteria</taxon>
        <taxon>Sphingomonadales</taxon>
        <taxon>Erythrobacteraceae</taxon>
        <taxon>Qipengyuania</taxon>
    </lineage>
</organism>
<dbReference type="EMBL" id="CP032228">
    <property type="protein sequence ID" value="QFI61865.1"/>
    <property type="molecule type" value="Genomic_DNA"/>
</dbReference>
<reference evidence="3" key="1">
    <citation type="submission" date="2018-09" db="EMBL/GenBank/DDBJ databases">
        <title>Nocardia yunnanensis sp. nov., an actinomycete isolated from a soil sample.</title>
        <authorList>
            <person name="Zhang J."/>
        </authorList>
    </citation>
    <scope>NUCLEOTIDE SEQUENCE [LARGE SCALE GENOMIC DNA]</scope>
    <source>
        <strain evidence="3">21-3</strain>
    </source>
</reference>
<dbReference type="GeneID" id="69695692"/>
<gene>
    <name evidence="2" type="ORF">D0Y83_00145</name>
</gene>
<evidence type="ECO:0000313" key="3">
    <source>
        <dbReference type="Proteomes" id="UP000325385"/>
    </source>
</evidence>
<keyword evidence="1" id="KW-0812">Transmembrane</keyword>
<feature type="transmembrane region" description="Helical" evidence="1">
    <location>
        <begin position="46"/>
        <end position="72"/>
    </location>
</feature>
<evidence type="ECO:0000256" key="1">
    <source>
        <dbReference type="SAM" id="Phobius"/>
    </source>
</evidence>
<proteinExistence type="predicted"/>
<dbReference type="AlphaFoldDB" id="A0A5P6N7A0"/>
<evidence type="ECO:0000313" key="2">
    <source>
        <dbReference type="EMBL" id="QFI61865.1"/>
    </source>
</evidence>
<keyword evidence="1" id="KW-0472">Membrane</keyword>
<dbReference type="RefSeq" id="WP_151884657.1">
    <property type="nucleotide sequence ID" value="NZ_CP032228.1"/>
</dbReference>
<name>A0A5P6N7A0_9SPHN</name>
<sequence>MNFTLGFFASVCILLPGLVAVAAFNQKSGLAGVRRLEQPLTSVRTLVTAICLSLAVHFLAFIVVELGLALVIDIASRRDALDIGPAIDNPITALVEVVTKGIPMGGGTVFALAVVSVLEVFAIVGFISRDPFDLLVEPFDLGGHGWLFQHVVRPAENGYMPIGHVFTKPHSDGYALAYLGLIVDIRHGPDGSVLSVALSRPERFIYRLGEDATPPVPAWRVNEDEEPVRSSAYRSFDRELVGGVVAISGEQIANISVHNVEKMLIDEVAGEDEAEE</sequence>
<dbReference type="Proteomes" id="UP000325385">
    <property type="component" value="Chromosome"/>
</dbReference>
<feature type="transmembrane region" description="Helical" evidence="1">
    <location>
        <begin position="109"/>
        <end position="128"/>
    </location>
</feature>
<keyword evidence="1" id="KW-1133">Transmembrane helix</keyword>
<protein>
    <submittedName>
        <fullName evidence="2">Uncharacterized protein</fullName>
    </submittedName>
</protein>